<dbReference type="InterPro" id="IPR001279">
    <property type="entry name" value="Metallo-B-lactamas"/>
</dbReference>
<dbReference type="SMART" id="SM00849">
    <property type="entry name" value="Lactamase_B"/>
    <property type="match status" value="1"/>
</dbReference>
<dbReference type="Gene3D" id="3.60.15.10">
    <property type="entry name" value="Ribonuclease Z/Hydroxyacylglutathione hydrolase-like"/>
    <property type="match status" value="1"/>
</dbReference>
<dbReference type="Pfam" id="PF00753">
    <property type="entry name" value="Lactamase_B"/>
    <property type="match status" value="1"/>
</dbReference>
<protein>
    <submittedName>
        <fullName evidence="3">MBL fold metallo-hydrolase</fullName>
    </submittedName>
</protein>
<keyword evidence="3" id="KW-0378">Hydrolase</keyword>
<feature type="domain" description="Metallo-beta-lactamase" evidence="2">
    <location>
        <begin position="78"/>
        <end position="271"/>
    </location>
</feature>
<evidence type="ECO:0000313" key="3">
    <source>
        <dbReference type="EMBL" id="QKW54928.1"/>
    </source>
</evidence>
<dbReference type="Proteomes" id="UP000509303">
    <property type="component" value="Chromosome"/>
</dbReference>
<accession>A0A7H8NN46</accession>
<dbReference type="InterPro" id="IPR050855">
    <property type="entry name" value="NDM-1-like"/>
</dbReference>
<name>A0A7H8NN46_9ACTN</name>
<dbReference type="SUPFAM" id="SSF56281">
    <property type="entry name" value="Metallo-hydrolase/oxidoreductase"/>
    <property type="match status" value="1"/>
</dbReference>
<feature type="compositionally biased region" description="Low complexity" evidence="1">
    <location>
        <begin position="15"/>
        <end position="29"/>
    </location>
</feature>
<keyword evidence="4" id="KW-1185">Reference proteome</keyword>
<dbReference type="InterPro" id="IPR036866">
    <property type="entry name" value="RibonucZ/Hydroxyglut_hydro"/>
</dbReference>
<evidence type="ECO:0000313" key="4">
    <source>
        <dbReference type="Proteomes" id="UP000509303"/>
    </source>
</evidence>
<proteinExistence type="predicted"/>
<dbReference type="PANTHER" id="PTHR42951:SF4">
    <property type="entry name" value="ACYL-COENZYME A THIOESTERASE MBLAC2"/>
    <property type="match status" value="1"/>
</dbReference>
<organism evidence="3 4">
    <name type="scientific">Streptomyces buecherae</name>
    <dbReference type="NCBI Taxonomy" id="2763006"/>
    <lineage>
        <taxon>Bacteria</taxon>
        <taxon>Bacillati</taxon>
        <taxon>Actinomycetota</taxon>
        <taxon>Actinomycetes</taxon>
        <taxon>Kitasatosporales</taxon>
        <taxon>Streptomycetaceae</taxon>
        <taxon>Streptomyces</taxon>
    </lineage>
</organism>
<dbReference type="PANTHER" id="PTHR42951">
    <property type="entry name" value="METALLO-BETA-LACTAMASE DOMAIN-CONTAINING"/>
    <property type="match status" value="1"/>
</dbReference>
<evidence type="ECO:0000256" key="1">
    <source>
        <dbReference type="SAM" id="MobiDB-lite"/>
    </source>
</evidence>
<evidence type="ECO:0000259" key="2">
    <source>
        <dbReference type="SMART" id="SM00849"/>
    </source>
</evidence>
<feature type="region of interest" description="Disordered" evidence="1">
    <location>
        <begin position="9"/>
        <end position="42"/>
    </location>
</feature>
<dbReference type="GO" id="GO:0016787">
    <property type="term" value="F:hydrolase activity"/>
    <property type="evidence" value="ECO:0007669"/>
    <property type="project" value="UniProtKB-KW"/>
</dbReference>
<dbReference type="CDD" id="cd16282">
    <property type="entry name" value="metallo-hydrolase-like_MBL-fold"/>
    <property type="match status" value="1"/>
</dbReference>
<gene>
    <name evidence="3" type="ORF">HUT08_31765</name>
</gene>
<dbReference type="AlphaFoldDB" id="A0A7H8NN46"/>
<sequence length="341" mass="37359">MPDRCWTPRWARRWTGPGRNRRPTAPATRAPRHHPVPPGVPVSDAVLSASSEPLVHVAGAREIARDVLVIPDRRVRLVPNIGLIGGEHSVLVVDTGLGPGNARRVLDFALDYAGGRELYLTTTHFHPEHAYGAQVFAGAATYLVNRAQAEDLTAKGAGYLEMFRGLGEPVARQLAGVELPRPDVVYGQAHRLDLGGRVVHLRATGRAHSRGDQVVTVPDAGVMFTGDLVEARQFAIFPWFPPHDIDVSGTRWLAVVRRLAAEAPRVVVPGHGEVGGPRLLADMRDYLQLLWDETWMRRAGAASEQTHVEEIEALMVQRHPDWSGREWIAKGVACLCAEHTG</sequence>
<reference evidence="3 4" key="1">
    <citation type="submission" date="2020-06" db="EMBL/GenBank/DDBJ databases">
        <title>Genome mining for natural products.</title>
        <authorList>
            <person name="Zhang B."/>
            <person name="Shi J."/>
            <person name="Ge H."/>
        </authorList>
    </citation>
    <scope>NUCLEOTIDE SEQUENCE [LARGE SCALE GENOMIC DNA]</scope>
    <source>
        <strain evidence="3 4">NA00687</strain>
    </source>
</reference>
<dbReference type="EMBL" id="CP054929">
    <property type="protein sequence ID" value="QKW54928.1"/>
    <property type="molecule type" value="Genomic_DNA"/>
</dbReference>